<proteinExistence type="predicted"/>
<dbReference type="EMBL" id="AY059227">
    <property type="protein sequence ID" value="AAL79423.1"/>
    <property type="molecule type" value="Genomic_DNA"/>
</dbReference>
<feature type="non-terminal residue" evidence="1">
    <location>
        <position position="1"/>
    </location>
</feature>
<protein>
    <submittedName>
        <fullName evidence="1">NADH dehydrogenase subunit 5</fullName>
    </submittedName>
</protein>
<organism evidence="1">
    <name type="scientific">Rhipicephalus pravus</name>
    <dbReference type="NCBI Taxonomy" id="96339"/>
    <lineage>
        <taxon>Eukaryota</taxon>
        <taxon>Metazoa</taxon>
        <taxon>Ecdysozoa</taxon>
        <taxon>Arthropoda</taxon>
        <taxon>Chelicerata</taxon>
        <taxon>Arachnida</taxon>
        <taxon>Acari</taxon>
        <taxon>Parasitiformes</taxon>
        <taxon>Ixodida</taxon>
        <taxon>Ixodoidea</taxon>
        <taxon>Ixodidae</taxon>
        <taxon>Rhipicephalinae</taxon>
        <taxon>Rhipicephalus</taxon>
        <taxon>Rhipicephalus</taxon>
    </lineage>
</organism>
<name>Q8HKE8_9ACAR</name>
<reference evidence="1" key="1">
    <citation type="journal article" date="2003" name="Syst. Biol.">
        <title>The value of idiosyncratic markers and changes to conserved tRNA sequences from the mitochondrial genome of hard ticks (Acari: Ixodida: Ixodidae) for phylogenetic inference.</title>
        <authorList>
            <person name="Murrell A."/>
            <person name="Campbell N.J."/>
            <person name="Barker S.C."/>
        </authorList>
    </citation>
    <scope>NUCLEOTIDE SEQUENCE</scope>
</reference>
<evidence type="ECO:0000313" key="1">
    <source>
        <dbReference type="EMBL" id="AAL79423.1"/>
    </source>
</evidence>
<geneLocation type="mitochondrion" evidence="1"/>
<sequence length="42" mass="4803">EMYGPLGIKKTIEPSYTSNFFKELNPFPIALSSVIFMIIMFS</sequence>
<gene>
    <name evidence="1" type="primary">ND5</name>
</gene>
<accession>Q8HKE8</accession>
<keyword evidence="1" id="KW-0496">Mitochondrion</keyword>
<dbReference type="AlphaFoldDB" id="Q8HKE8"/>